<dbReference type="EMBL" id="JARYMX010000002">
    <property type="protein sequence ID" value="KAJ9560046.1"/>
    <property type="molecule type" value="Genomic_DNA"/>
</dbReference>
<comment type="caution">
    <text evidence="2">The sequence shown here is derived from an EMBL/GenBank/DDBJ whole genome shotgun (WGS) entry which is preliminary data.</text>
</comment>
<accession>A0AA38WRZ2</accession>
<feature type="region of interest" description="Disordered" evidence="1">
    <location>
        <begin position="34"/>
        <end position="69"/>
    </location>
</feature>
<organism evidence="2 3">
    <name type="scientific">Centaurea solstitialis</name>
    <name type="common">yellow star-thistle</name>
    <dbReference type="NCBI Taxonomy" id="347529"/>
    <lineage>
        <taxon>Eukaryota</taxon>
        <taxon>Viridiplantae</taxon>
        <taxon>Streptophyta</taxon>
        <taxon>Embryophyta</taxon>
        <taxon>Tracheophyta</taxon>
        <taxon>Spermatophyta</taxon>
        <taxon>Magnoliopsida</taxon>
        <taxon>eudicotyledons</taxon>
        <taxon>Gunneridae</taxon>
        <taxon>Pentapetalae</taxon>
        <taxon>asterids</taxon>
        <taxon>campanulids</taxon>
        <taxon>Asterales</taxon>
        <taxon>Asteraceae</taxon>
        <taxon>Carduoideae</taxon>
        <taxon>Cardueae</taxon>
        <taxon>Centaureinae</taxon>
        <taxon>Centaurea</taxon>
    </lineage>
</organism>
<name>A0AA38WRZ2_9ASTR</name>
<keyword evidence="3" id="KW-1185">Reference proteome</keyword>
<sequence>MNDAKEMLKPDASYKNGFKFDHVWHLMKDFEPTSNATATPQYQRQSPYQSPSTGAGSSSGTDVGLPSLNLNDNEEIKASKKMNKFMNKNYEVIMKRNEVQAEKNAIKQRLAYDKIMFTDLNSITDPVFHEFIKNEQIQILRKRAERRVDTSEQGSQYRASQLKNLEKNFKDPDKVFKIKMKDLKT</sequence>
<dbReference type="Proteomes" id="UP001172457">
    <property type="component" value="Chromosome 2"/>
</dbReference>
<gene>
    <name evidence="2" type="ORF">OSB04_005206</name>
</gene>
<evidence type="ECO:0000313" key="2">
    <source>
        <dbReference type="EMBL" id="KAJ9560046.1"/>
    </source>
</evidence>
<dbReference type="AlphaFoldDB" id="A0AA38WRZ2"/>
<feature type="compositionally biased region" description="Low complexity" evidence="1">
    <location>
        <begin position="40"/>
        <end position="61"/>
    </location>
</feature>
<evidence type="ECO:0008006" key="4">
    <source>
        <dbReference type="Google" id="ProtNLM"/>
    </source>
</evidence>
<reference evidence="2" key="1">
    <citation type="submission" date="2023-03" db="EMBL/GenBank/DDBJ databases">
        <title>Chromosome-scale reference genome and RAD-based genetic map of yellow starthistle (Centaurea solstitialis) reveal putative structural variation and QTLs associated with invader traits.</title>
        <authorList>
            <person name="Reatini B."/>
            <person name="Cang F.A."/>
            <person name="Jiang Q."/>
            <person name="Mckibben M.T.W."/>
            <person name="Barker M.S."/>
            <person name="Rieseberg L.H."/>
            <person name="Dlugosch K.M."/>
        </authorList>
    </citation>
    <scope>NUCLEOTIDE SEQUENCE</scope>
    <source>
        <strain evidence="2">CAN-66</strain>
        <tissue evidence="2">Leaf</tissue>
    </source>
</reference>
<evidence type="ECO:0000256" key="1">
    <source>
        <dbReference type="SAM" id="MobiDB-lite"/>
    </source>
</evidence>
<proteinExistence type="predicted"/>
<protein>
    <recommendedName>
        <fullName evidence="4">No apical meristem-associated C-terminal domain-containing protein</fullName>
    </recommendedName>
</protein>
<evidence type="ECO:0000313" key="3">
    <source>
        <dbReference type="Proteomes" id="UP001172457"/>
    </source>
</evidence>